<reference evidence="3 4" key="1">
    <citation type="submission" date="2024-09" db="EMBL/GenBank/DDBJ databases">
        <authorList>
            <person name="Sun Q."/>
            <person name="Mori K."/>
        </authorList>
    </citation>
    <scope>NUCLEOTIDE SEQUENCE [LARGE SCALE GENOMIC DNA]</scope>
    <source>
        <strain evidence="3 4">JCM 9626</strain>
    </source>
</reference>
<keyword evidence="4" id="KW-1185">Reference proteome</keyword>
<feature type="domain" description="Mammalian cell entry C-terminal" evidence="2">
    <location>
        <begin position="125"/>
        <end position="326"/>
    </location>
</feature>
<proteinExistence type="predicted"/>
<dbReference type="EMBL" id="JBHMDG010000021">
    <property type="protein sequence ID" value="MFB9314519.1"/>
    <property type="molecule type" value="Genomic_DNA"/>
</dbReference>
<evidence type="ECO:0000259" key="2">
    <source>
        <dbReference type="Pfam" id="PF11887"/>
    </source>
</evidence>
<dbReference type="InterPro" id="IPR005693">
    <property type="entry name" value="Mce"/>
</dbReference>
<evidence type="ECO:0000313" key="4">
    <source>
        <dbReference type="Proteomes" id="UP001589750"/>
    </source>
</evidence>
<dbReference type="Pfam" id="PF11887">
    <property type="entry name" value="Mce4_CUP1"/>
    <property type="match status" value="1"/>
</dbReference>
<feature type="domain" description="Mce/MlaD" evidence="1">
    <location>
        <begin position="45"/>
        <end position="121"/>
    </location>
</feature>
<gene>
    <name evidence="3" type="ORF">ACFFRI_15790</name>
</gene>
<dbReference type="RefSeq" id="WP_140010169.1">
    <property type="nucleotide sequence ID" value="NZ_JBHMDG010000021.1"/>
</dbReference>
<dbReference type="Proteomes" id="UP001589750">
    <property type="component" value="Unassembled WGS sequence"/>
</dbReference>
<dbReference type="InterPro" id="IPR024516">
    <property type="entry name" value="Mce_C"/>
</dbReference>
<dbReference type="PANTHER" id="PTHR33371:SF17">
    <property type="entry name" value="MCE-FAMILY PROTEIN MCE1B"/>
    <property type="match status" value="1"/>
</dbReference>
<evidence type="ECO:0000259" key="1">
    <source>
        <dbReference type="Pfam" id="PF02470"/>
    </source>
</evidence>
<dbReference type="InterPro" id="IPR052336">
    <property type="entry name" value="MlaD_Phospholipid_Transporter"/>
</dbReference>
<comment type="caution">
    <text evidence="3">The sequence shown here is derived from an EMBL/GenBank/DDBJ whole genome shotgun (WGS) entry which is preliminary data.</text>
</comment>
<name>A0ABV5KCP6_9ACTN</name>
<protein>
    <submittedName>
        <fullName evidence="3">MCE family protein</fullName>
    </submittedName>
</protein>
<accession>A0ABV5KCP6</accession>
<dbReference type="InterPro" id="IPR003399">
    <property type="entry name" value="Mce/MlaD"/>
</dbReference>
<dbReference type="NCBIfam" id="TIGR00996">
    <property type="entry name" value="Mtu_fam_mce"/>
    <property type="match status" value="1"/>
</dbReference>
<dbReference type="PANTHER" id="PTHR33371">
    <property type="entry name" value="INTERMEMBRANE PHOSPHOLIPID TRANSPORT SYSTEM BINDING PROTEIN MLAD-RELATED"/>
    <property type="match status" value="1"/>
</dbReference>
<organism evidence="3 4">
    <name type="scientific">Nocardioides plantarum</name>
    <dbReference type="NCBI Taxonomy" id="29299"/>
    <lineage>
        <taxon>Bacteria</taxon>
        <taxon>Bacillati</taxon>
        <taxon>Actinomycetota</taxon>
        <taxon>Actinomycetes</taxon>
        <taxon>Propionibacteriales</taxon>
        <taxon>Nocardioidaceae</taxon>
        <taxon>Nocardioides</taxon>
    </lineage>
</organism>
<evidence type="ECO:0000313" key="3">
    <source>
        <dbReference type="EMBL" id="MFB9314519.1"/>
    </source>
</evidence>
<dbReference type="Pfam" id="PF02470">
    <property type="entry name" value="MlaD"/>
    <property type="match status" value="1"/>
</dbReference>
<sequence>MSRSSTTPPSVVSLLVRSLVFVLVTVTATTVLGATIRNAGGTGSGATYTAVFTDATSLNKGDDVRMAGVRIGQVDSIEITDKRLARVRFSIDDEIALRRGTTAALRFRNLVGQRFLSLAQGEVGAEPIARGTVLGVDQTEPALDLTMLFNGFQPLFQLLSPKDVNELSYQIIQVFQGEGSTVQDLLSSTASLTSTLADKDQVIGSVIDNLNDVLQVVNSRSEDLDTMITTLQGLVTGLAEDRQVIGRSFDGMSKLTRSVAGLLDQGRAPLKTSITELGRLSGNLADEGPVLGRFLERLPDKLDAIGRLSSYGSWLNVYLCQVGGAIPDPEGYLGGVGVDLTASRCGA</sequence>